<reference evidence="6 7" key="1">
    <citation type="submission" date="2019-03" db="EMBL/GenBank/DDBJ databases">
        <title>Genomic Encyclopedia of Archaeal and Bacterial Type Strains, Phase II (KMG-II): from individual species to whole genera.</title>
        <authorList>
            <person name="Goeker M."/>
        </authorList>
    </citation>
    <scope>NUCLEOTIDE SEQUENCE [LARGE SCALE GENOMIC DNA]</scope>
    <source>
        <strain evidence="6 7">RL-C</strain>
    </source>
</reference>
<evidence type="ECO:0000313" key="7">
    <source>
        <dbReference type="Proteomes" id="UP000294830"/>
    </source>
</evidence>
<keyword evidence="7" id="KW-1185">Reference proteome</keyword>
<dbReference type="InterPro" id="IPR051453">
    <property type="entry name" value="MBL_Glyoxalase_II"/>
</dbReference>
<keyword evidence="2" id="KW-0479">Metal-binding</keyword>
<dbReference type="Proteomes" id="UP000294830">
    <property type="component" value="Unassembled WGS sequence"/>
</dbReference>
<accession>A0A4R2EYI6</accession>
<evidence type="ECO:0000256" key="4">
    <source>
        <dbReference type="ARBA" id="ARBA00022833"/>
    </source>
</evidence>
<organism evidence="6 7">
    <name type="scientific">Acetobacteroides hydrogenigenes</name>
    <dbReference type="NCBI Taxonomy" id="979970"/>
    <lineage>
        <taxon>Bacteria</taxon>
        <taxon>Pseudomonadati</taxon>
        <taxon>Bacteroidota</taxon>
        <taxon>Bacteroidia</taxon>
        <taxon>Bacteroidales</taxon>
        <taxon>Rikenellaceae</taxon>
        <taxon>Acetobacteroides</taxon>
    </lineage>
</organism>
<protein>
    <submittedName>
        <fullName evidence="6">Glyoxylase-like metal-dependent hydrolase (Beta-lactamase superfamily II)</fullName>
    </submittedName>
</protein>
<evidence type="ECO:0000256" key="3">
    <source>
        <dbReference type="ARBA" id="ARBA00022801"/>
    </source>
</evidence>
<keyword evidence="3 6" id="KW-0378">Hydrolase</keyword>
<proteinExistence type="predicted"/>
<dbReference type="InterPro" id="IPR036866">
    <property type="entry name" value="RibonucZ/Hydroxyglut_hydro"/>
</dbReference>
<comment type="cofactor">
    <cofactor evidence="1">
        <name>Zn(2+)</name>
        <dbReference type="ChEBI" id="CHEBI:29105"/>
    </cofactor>
</comment>
<sequence>MITVKTFICNPFQENTYILYDETGECVIVDAGCYTPDEQESIDSFIAGNNLRPVKLLNTHGHIDHIAGIEYLSKKYKIELYMHADDVDNINRSVAMGAAWGFNIQVPSCEVNFVEENDNVTFGNSTLKVIALPGHTKGGVGYYNAEQKIIMVGDTLFRGSIGRTDLPGGDYETIIRSIIKNLLPLGDEVRYYSGHGESSTLGHERRYNPFVNEHPFEL</sequence>
<evidence type="ECO:0000256" key="1">
    <source>
        <dbReference type="ARBA" id="ARBA00001947"/>
    </source>
</evidence>
<dbReference type="Gene3D" id="3.60.15.10">
    <property type="entry name" value="Ribonuclease Z/Hydroxyacylglutathione hydrolase-like"/>
    <property type="match status" value="1"/>
</dbReference>
<dbReference type="EMBL" id="SLWB01000001">
    <property type="protein sequence ID" value="TCN72997.1"/>
    <property type="molecule type" value="Genomic_DNA"/>
</dbReference>
<dbReference type="CDD" id="cd06262">
    <property type="entry name" value="metallo-hydrolase-like_MBL-fold"/>
    <property type="match status" value="1"/>
</dbReference>
<evidence type="ECO:0000313" key="6">
    <source>
        <dbReference type="EMBL" id="TCN72997.1"/>
    </source>
</evidence>
<gene>
    <name evidence="6" type="ORF">CLV25_101215</name>
</gene>
<comment type="caution">
    <text evidence="6">The sequence shown here is derived from an EMBL/GenBank/DDBJ whole genome shotgun (WGS) entry which is preliminary data.</text>
</comment>
<dbReference type="Pfam" id="PF00753">
    <property type="entry name" value="Lactamase_B"/>
    <property type="match status" value="1"/>
</dbReference>
<dbReference type="GO" id="GO:0016787">
    <property type="term" value="F:hydrolase activity"/>
    <property type="evidence" value="ECO:0007669"/>
    <property type="project" value="UniProtKB-KW"/>
</dbReference>
<dbReference type="GO" id="GO:0046872">
    <property type="term" value="F:metal ion binding"/>
    <property type="evidence" value="ECO:0007669"/>
    <property type="project" value="UniProtKB-KW"/>
</dbReference>
<dbReference type="RefSeq" id="WP_131837782.1">
    <property type="nucleotide sequence ID" value="NZ_SLWB01000001.1"/>
</dbReference>
<evidence type="ECO:0000256" key="2">
    <source>
        <dbReference type="ARBA" id="ARBA00022723"/>
    </source>
</evidence>
<dbReference type="PANTHER" id="PTHR46233">
    <property type="entry name" value="HYDROXYACYLGLUTATHIONE HYDROLASE GLOC"/>
    <property type="match status" value="1"/>
</dbReference>
<name>A0A4R2EYI6_9BACT</name>
<dbReference type="InterPro" id="IPR001279">
    <property type="entry name" value="Metallo-B-lactamas"/>
</dbReference>
<feature type="domain" description="Metallo-beta-lactamase" evidence="5">
    <location>
        <begin position="13"/>
        <end position="195"/>
    </location>
</feature>
<keyword evidence="4" id="KW-0862">Zinc</keyword>
<dbReference type="SMART" id="SM00849">
    <property type="entry name" value="Lactamase_B"/>
    <property type="match status" value="1"/>
</dbReference>
<dbReference type="AlphaFoldDB" id="A0A4R2EYI6"/>
<dbReference type="PANTHER" id="PTHR46233:SF3">
    <property type="entry name" value="HYDROXYACYLGLUTATHIONE HYDROLASE GLOC"/>
    <property type="match status" value="1"/>
</dbReference>
<dbReference type="SUPFAM" id="SSF56281">
    <property type="entry name" value="Metallo-hydrolase/oxidoreductase"/>
    <property type="match status" value="1"/>
</dbReference>
<evidence type="ECO:0000259" key="5">
    <source>
        <dbReference type="SMART" id="SM00849"/>
    </source>
</evidence>
<dbReference type="OrthoDB" id="9802248at2"/>